<keyword evidence="2" id="KW-1185">Reference proteome</keyword>
<accession>A0ABX3GQA0</accession>
<organism evidence="1 2">
    <name type="scientific">Paenibacillus odorifer</name>
    <dbReference type="NCBI Taxonomy" id="189426"/>
    <lineage>
        <taxon>Bacteria</taxon>
        <taxon>Bacillati</taxon>
        <taxon>Bacillota</taxon>
        <taxon>Bacilli</taxon>
        <taxon>Bacillales</taxon>
        <taxon>Paenibacillaceae</taxon>
        <taxon>Paenibacillus</taxon>
    </lineage>
</organism>
<dbReference type="Proteomes" id="UP000187158">
    <property type="component" value="Unassembled WGS sequence"/>
</dbReference>
<proteinExistence type="predicted"/>
<protein>
    <submittedName>
        <fullName evidence="1">Uncharacterized protein</fullName>
    </submittedName>
</protein>
<dbReference type="Gene3D" id="1.10.10.10">
    <property type="entry name" value="Winged helix-like DNA-binding domain superfamily/Winged helix DNA-binding domain"/>
    <property type="match status" value="1"/>
</dbReference>
<evidence type="ECO:0000313" key="1">
    <source>
        <dbReference type="EMBL" id="OMD33140.1"/>
    </source>
</evidence>
<dbReference type="RefSeq" id="WP_076219114.1">
    <property type="nucleotide sequence ID" value="NZ_MPVM01000007.1"/>
</dbReference>
<dbReference type="EMBL" id="MPVP01000093">
    <property type="protein sequence ID" value="OMD33140.1"/>
    <property type="molecule type" value="Genomic_DNA"/>
</dbReference>
<gene>
    <name evidence="1" type="ORF">BSO21_15675</name>
</gene>
<sequence>MEKLYGSVKIKSSWFDQKNKKRKILDIGYKGLNMYLTLCKYRLKRENLNEEFLFYTTITELRHESGYSADETIELLKLLIRKKIIKLEKPTRWDRLKDEKKETKVKELIVLRAIDVPQTVSVMKEGQRVDEIKSADDLWISVDLDMLELYKGKKLSDKYLPLHCLMSKLSNGLEQKAFMTITKMAATLGSHQDTIHKYIKVMNEKNVLCSFYRNNGKGGKKLEHKICKSVMKYEDFLKINKETMNRNTQRWKSKEDVEEIEFIGEDDDGLDFEEEDFEDEQESEDFNISGMTLEHGYDEQGIYH</sequence>
<evidence type="ECO:0000313" key="2">
    <source>
        <dbReference type="Proteomes" id="UP000187158"/>
    </source>
</evidence>
<comment type="caution">
    <text evidence="1">The sequence shown here is derived from an EMBL/GenBank/DDBJ whole genome shotgun (WGS) entry which is preliminary data.</text>
</comment>
<reference evidence="1 2" key="1">
    <citation type="submission" date="2016-11" db="EMBL/GenBank/DDBJ databases">
        <title>Paenibacillus species isolates.</title>
        <authorList>
            <person name="Beno S.M."/>
        </authorList>
    </citation>
    <scope>NUCLEOTIDE SEQUENCE [LARGE SCALE GENOMIC DNA]</scope>
    <source>
        <strain evidence="1 2">FSL H7-0433</strain>
    </source>
</reference>
<dbReference type="InterPro" id="IPR036388">
    <property type="entry name" value="WH-like_DNA-bd_sf"/>
</dbReference>
<name>A0ABX3GQA0_9BACL</name>